<name>A0A1G9ULE8_9FLAO</name>
<dbReference type="RefSeq" id="WP_218129600.1">
    <property type="nucleotide sequence ID" value="NZ_FNGV01000011.1"/>
</dbReference>
<keyword evidence="2" id="KW-1185">Reference proteome</keyword>
<dbReference type="AlphaFoldDB" id="A0A1G9ULE8"/>
<dbReference type="STRING" id="192904.SAMN04488514_11179"/>
<dbReference type="SUPFAM" id="SSF81296">
    <property type="entry name" value="E set domains"/>
    <property type="match status" value="1"/>
</dbReference>
<dbReference type="EMBL" id="FNGV01000011">
    <property type="protein sequence ID" value="SDM60759.1"/>
    <property type="molecule type" value="Genomic_DNA"/>
</dbReference>
<gene>
    <name evidence="1" type="ORF">SAMN04488514_11179</name>
</gene>
<organism evidence="1 2">
    <name type="scientific">Kriegella aquimaris</name>
    <dbReference type="NCBI Taxonomy" id="192904"/>
    <lineage>
        <taxon>Bacteria</taxon>
        <taxon>Pseudomonadati</taxon>
        <taxon>Bacteroidota</taxon>
        <taxon>Flavobacteriia</taxon>
        <taxon>Flavobacteriales</taxon>
        <taxon>Flavobacteriaceae</taxon>
        <taxon>Kriegella</taxon>
    </lineage>
</organism>
<sequence length="649" mass="74193">MNKQKLFTFLFSLFLYTLVGQESTTEKVINTPFVNQLGYNLGESKRFVCYGAADGTPFHIINTTTSKVVFEGKMLNNEGWFSTYNPQEAKDEFIIKVDGHGNSVPFWVADHLLEKASSKLAYDFFVDARGSGDLDTYDPTIVYGGGPTRDVGAYGLETIFEILQYASNPALYDNWKTEVGDEKVADLIDLILWHAEFAYRYVSYDGPIKTRHGTLGYEGQPRMAYDYWNTLDQLAAVCAAYHSFLKPYLAEETYRKYRKVCLDNWEKYDRHKVVRFWTYSTKWVDQGFQEFNEMGNAYGQSVFRNLFMYWCEKNEEDGNPDRFLKWAQEGAEDIIDNWDFDNPRHMWWIRNAEHITPQALAYFLLLVPDEAPEGSKEKLGAWALHMKQKTNNFWKYRKHSETEWAHSKTKELGGAPALGGSMFAVAHVLKDDRLRALGWAQTDFVFGVNPVGVHLSNKSEDRININGYWEGVENGWPQSHPHGYGELGLVRGTLDGSPLDSQFPIAQTIEEIEGKNEGKVFGKNAYATEGWGVSNRGWQATLTFATLGSHHLKVFDENYNDEIEIVKRGQSIVIELKAALNQDWNKQDKGWVLVHGAEDIQRIAVIETDVNSGIFTAKFKIPKRMNTSNLLVTYGYLGLQKTVELKITE</sequence>
<protein>
    <submittedName>
        <fullName evidence="1">Uncharacterized protein</fullName>
    </submittedName>
</protein>
<proteinExistence type="predicted"/>
<dbReference type="Proteomes" id="UP000199440">
    <property type="component" value="Unassembled WGS sequence"/>
</dbReference>
<dbReference type="GO" id="GO:0005975">
    <property type="term" value="P:carbohydrate metabolic process"/>
    <property type="evidence" value="ECO:0007669"/>
    <property type="project" value="InterPro"/>
</dbReference>
<accession>A0A1G9ULE8</accession>
<evidence type="ECO:0000313" key="1">
    <source>
        <dbReference type="EMBL" id="SDM60759.1"/>
    </source>
</evidence>
<dbReference type="GO" id="GO:0008810">
    <property type="term" value="F:cellulase activity"/>
    <property type="evidence" value="ECO:0007669"/>
    <property type="project" value="InterPro"/>
</dbReference>
<dbReference type="InterPro" id="IPR014756">
    <property type="entry name" value="Ig_E-set"/>
</dbReference>
<evidence type="ECO:0000313" key="2">
    <source>
        <dbReference type="Proteomes" id="UP000199440"/>
    </source>
</evidence>
<reference evidence="1 2" key="1">
    <citation type="submission" date="2016-10" db="EMBL/GenBank/DDBJ databases">
        <authorList>
            <person name="de Groot N.N."/>
        </authorList>
    </citation>
    <scope>NUCLEOTIDE SEQUENCE [LARGE SCALE GENOMIC DNA]</scope>
    <source>
        <strain evidence="1 2">DSM 19886</strain>
    </source>
</reference>